<proteinExistence type="predicted"/>
<reference evidence="6" key="1">
    <citation type="journal article" date="2005" name="Nature">
        <title>Sequencing of Aspergillus nidulans and comparative analysis with A. fumigatus and A. oryzae.</title>
        <authorList>
            <person name="Galagan J.E."/>
            <person name="Calvo S.E."/>
            <person name="Cuomo C."/>
            <person name="Ma L.J."/>
            <person name="Wortman J.R."/>
            <person name="Batzoglou S."/>
            <person name="Lee S.I."/>
            <person name="Basturkmen M."/>
            <person name="Spevak C.C."/>
            <person name="Clutterbuck J."/>
            <person name="Kapitonov V."/>
            <person name="Jurka J."/>
            <person name="Scazzocchio C."/>
            <person name="Farman M."/>
            <person name="Butler J."/>
            <person name="Purcell S."/>
            <person name="Harris S."/>
            <person name="Braus G.H."/>
            <person name="Draht O."/>
            <person name="Busch S."/>
            <person name="D'Enfert C."/>
            <person name="Bouchier C."/>
            <person name="Goldman G.H."/>
            <person name="Bell-Pedersen D."/>
            <person name="Griffiths-Jones S."/>
            <person name="Doonan J.H."/>
            <person name="Yu J."/>
            <person name="Vienken K."/>
            <person name="Pain A."/>
            <person name="Freitag M."/>
            <person name="Selker E.U."/>
            <person name="Archer D.B."/>
            <person name="Penalva M.A."/>
            <person name="Oakley B.R."/>
            <person name="Momany M."/>
            <person name="Tanaka T."/>
            <person name="Kumagai T."/>
            <person name="Asai K."/>
            <person name="Machida M."/>
            <person name="Nierman W.C."/>
            <person name="Denning D.W."/>
            <person name="Caddick M."/>
            <person name="Hynes M."/>
            <person name="Paoletti M."/>
            <person name="Fischer R."/>
            <person name="Miller B."/>
            <person name="Dyer P."/>
            <person name="Sachs M.S."/>
            <person name="Osmani S.A."/>
            <person name="Birren B.W."/>
        </authorList>
    </citation>
    <scope>NUCLEOTIDE SEQUENCE [LARGE SCALE GENOMIC DNA]</scope>
    <source>
        <strain evidence="6">FGSC A4 / ATCC 38163 / CBS 112.46 / NRRL 194 / M139</strain>
    </source>
</reference>
<evidence type="ECO:0000313" key="5">
    <source>
        <dbReference type="EMBL" id="CBF73954.1"/>
    </source>
</evidence>
<protein>
    <recommendedName>
        <fullName evidence="4">Erythromycin biosynthesis protein CIII-like C-terminal domain-containing protein</fullName>
    </recommendedName>
</protein>
<dbReference type="InterPro" id="IPR010610">
    <property type="entry name" value="EryCIII-like_C"/>
</dbReference>
<dbReference type="OrthoDB" id="5835829at2759"/>
<dbReference type="InterPro" id="IPR002213">
    <property type="entry name" value="UDP_glucos_trans"/>
</dbReference>
<dbReference type="HOGENOM" id="CLU_493558_0_0_1"/>
<keyword evidence="2" id="KW-0808">Transferase</keyword>
<dbReference type="GO" id="GO:0016758">
    <property type="term" value="F:hexosyltransferase activity"/>
    <property type="evidence" value="ECO:0007669"/>
    <property type="project" value="UniProtKB-ARBA"/>
</dbReference>
<dbReference type="PANTHER" id="PTHR48043">
    <property type="entry name" value="EG:EG0003.4 PROTEIN-RELATED"/>
    <property type="match status" value="1"/>
</dbReference>
<keyword evidence="6" id="KW-1185">Reference proteome</keyword>
<sequence>MHIAFLSNPASGELNVQLTTAEQLVAQGHTVTFLSAESGRVKIDRFRDARPPCAQARIRFISLGSGHTVNDVTPFIQERMHLMRRVPGDPVSLQTCIECALGPAEEHASTAIKVRKHLDALEPDMTAQAKMTLTEADLYLSLSESIHSRIHRDRRDKHKIIKRLGLKSYGATRDSAHFPPHWEDDKCVAGIHFNTPGMIDCPKQSSKFVFVGAGVSKEPELLTATFPELEWMDDAALHGHDVVYINMGSMFVWESDEFRACIKGFEAAHRNMGGRVRFLIKINGCPRSRHTPRHSTTITTGLSPDQKEVKLEDELPPYIRLTSWIQHQQSIYTHRALKAFVHHGGGNSFNEAVHFAIPQLVLSQWLDTHEYGLYAEKFGLGLRSRNPPRIEADDIRLKIETLLGPKWDEYKSNCRAWAFRSQIAGGPAAAAKIVLFHAENEQKIPTKRVSNATDSGMEMELTPPLSPVLGEKNGTGSGAVKEIVI</sequence>
<accession>C8V6P7</accession>
<gene>
    <name evidence="5" type="ORF">ANIA_08135</name>
</gene>
<organism evidence="5 6">
    <name type="scientific">Emericella nidulans (strain FGSC A4 / ATCC 38163 / CBS 112.46 / NRRL 194 / M139)</name>
    <name type="common">Aspergillus nidulans</name>
    <dbReference type="NCBI Taxonomy" id="227321"/>
    <lineage>
        <taxon>Eukaryota</taxon>
        <taxon>Fungi</taxon>
        <taxon>Dikarya</taxon>
        <taxon>Ascomycota</taxon>
        <taxon>Pezizomycotina</taxon>
        <taxon>Eurotiomycetes</taxon>
        <taxon>Eurotiomycetidae</taxon>
        <taxon>Eurotiales</taxon>
        <taxon>Aspergillaceae</taxon>
        <taxon>Aspergillus</taxon>
        <taxon>Aspergillus subgen. Nidulantes</taxon>
    </lineage>
</organism>
<dbReference type="GeneID" id="2869171"/>
<dbReference type="EMBL" id="BN001302">
    <property type="protein sequence ID" value="CBF73954.1"/>
    <property type="molecule type" value="Genomic_DNA"/>
</dbReference>
<dbReference type="InParanoid" id="Q5AU95"/>
<keyword evidence="1" id="KW-0328">Glycosyltransferase</keyword>
<dbReference type="Gene3D" id="3.40.50.2000">
    <property type="entry name" value="Glycogen Phosphorylase B"/>
    <property type="match status" value="2"/>
</dbReference>
<evidence type="ECO:0000256" key="3">
    <source>
        <dbReference type="SAM" id="MobiDB-lite"/>
    </source>
</evidence>
<dbReference type="eggNOG" id="ENOG502QUA1">
    <property type="taxonomic scope" value="Eukaryota"/>
</dbReference>
<name>Q5AU95_EMENI</name>
<reference evidence="6" key="2">
    <citation type="journal article" date="2009" name="Fungal Genet. Biol.">
        <title>The 2008 update of the Aspergillus nidulans genome annotation: a community effort.</title>
        <authorList>
            <person name="Wortman J.R."/>
            <person name="Gilsenan J.M."/>
            <person name="Joardar V."/>
            <person name="Deegan J."/>
            <person name="Clutterbuck J."/>
            <person name="Andersen M.R."/>
            <person name="Archer D."/>
            <person name="Bencina M."/>
            <person name="Braus G."/>
            <person name="Coutinho P."/>
            <person name="von Dohren H."/>
            <person name="Doonan J."/>
            <person name="Driessen A.J."/>
            <person name="Durek P."/>
            <person name="Espeso E."/>
            <person name="Fekete E."/>
            <person name="Flipphi M."/>
            <person name="Estrada C.G."/>
            <person name="Geysens S."/>
            <person name="Goldman G."/>
            <person name="de Groot P.W."/>
            <person name="Hansen K."/>
            <person name="Harris S.D."/>
            <person name="Heinekamp T."/>
            <person name="Helmstaedt K."/>
            <person name="Henrissat B."/>
            <person name="Hofmann G."/>
            <person name="Homan T."/>
            <person name="Horio T."/>
            <person name="Horiuchi H."/>
            <person name="James S."/>
            <person name="Jones M."/>
            <person name="Karaffa L."/>
            <person name="Karanyi Z."/>
            <person name="Kato M."/>
            <person name="Keller N."/>
            <person name="Kelly D.E."/>
            <person name="Kiel J.A."/>
            <person name="Kim J.M."/>
            <person name="van der Klei I.J."/>
            <person name="Klis F.M."/>
            <person name="Kovalchuk A."/>
            <person name="Krasevec N."/>
            <person name="Kubicek C.P."/>
            <person name="Liu B."/>
            <person name="Maccabe A."/>
            <person name="Meyer V."/>
            <person name="Mirabito P."/>
            <person name="Miskei M."/>
            <person name="Mos M."/>
            <person name="Mullins J."/>
            <person name="Nelson D.R."/>
            <person name="Nielsen J."/>
            <person name="Oakley B.R."/>
            <person name="Osmani S.A."/>
            <person name="Pakula T."/>
            <person name="Paszewski A."/>
            <person name="Paulsen I."/>
            <person name="Pilsyk S."/>
            <person name="Pocsi I."/>
            <person name="Punt P.J."/>
            <person name="Ram A.F."/>
            <person name="Ren Q."/>
            <person name="Robellet X."/>
            <person name="Robson G."/>
            <person name="Seiboth B."/>
            <person name="van Solingen P."/>
            <person name="Specht T."/>
            <person name="Sun J."/>
            <person name="Taheri-Talesh N."/>
            <person name="Takeshita N."/>
            <person name="Ussery D."/>
            <person name="vanKuyk P.A."/>
            <person name="Visser H."/>
            <person name="van de Vondervoort P.J."/>
            <person name="de Vries R.P."/>
            <person name="Walton J."/>
            <person name="Xiang X."/>
            <person name="Xiong Y."/>
            <person name="Zeng A.P."/>
            <person name="Brandt B.W."/>
            <person name="Cornell M.J."/>
            <person name="van den Hondel C.A."/>
            <person name="Visser J."/>
            <person name="Oliver S.G."/>
            <person name="Turner G."/>
        </authorList>
    </citation>
    <scope>GENOME REANNOTATION</scope>
    <source>
        <strain evidence="6">FGSC A4 / ATCC 38163 / CBS 112.46 / NRRL 194 / M139</strain>
    </source>
</reference>
<evidence type="ECO:0000256" key="1">
    <source>
        <dbReference type="ARBA" id="ARBA00022676"/>
    </source>
</evidence>
<dbReference type="AlphaFoldDB" id="Q5AU95"/>
<dbReference type="Pfam" id="PF06722">
    <property type="entry name" value="EryCIII-like_C"/>
    <property type="match status" value="1"/>
</dbReference>
<dbReference type="OMA" id="IHFNTPG"/>
<dbReference type="InterPro" id="IPR050271">
    <property type="entry name" value="UDP-glycosyltransferase"/>
</dbReference>
<evidence type="ECO:0000259" key="4">
    <source>
        <dbReference type="Pfam" id="PF06722"/>
    </source>
</evidence>
<accession>Q5AU95</accession>
<evidence type="ECO:0000313" key="6">
    <source>
        <dbReference type="Proteomes" id="UP000000560"/>
    </source>
</evidence>
<feature type="domain" description="Erythromycin biosynthesis protein CIII-like C-terminal" evidence="4">
    <location>
        <begin position="307"/>
        <end position="404"/>
    </location>
</feature>
<dbReference type="SUPFAM" id="SSF53756">
    <property type="entry name" value="UDP-Glycosyltransferase/glycogen phosphorylase"/>
    <property type="match status" value="1"/>
</dbReference>
<dbReference type="CDD" id="cd03784">
    <property type="entry name" value="GT1_Gtf-like"/>
    <property type="match status" value="1"/>
</dbReference>
<dbReference type="CAZy" id="GT1">
    <property type="family name" value="Glycosyltransferase Family 1"/>
</dbReference>
<dbReference type="RefSeq" id="XP_681404.1">
    <property type="nucleotide sequence ID" value="XM_676312.1"/>
</dbReference>
<dbReference type="KEGG" id="ani:ANIA_08135"/>
<dbReference type="PANTHER" id="PTHR48043:SF151">
    <property type="entry name" value="GLYCOSYLTRANSFERASE FAMILY 1 PROTEIN"/>
    <property type="match status" value="1"/>
</dbReference>
<dbReference type="Proteomes" id="UP000000560">
    <property type="component" value="Chromosome II"/>
</dbReference>
<evidence type="ECO:0000256" key="2">
    <source>
        <dbReference type="ARBA" id="ARBA00022679"/>
    </source>
</evidence>
<feature type="region of interest" description="Disordered" evidence="3">
    <location>
        <begin position="452"/>
        <end position="473"/>
    </location>
</feature>
<dbReference type="GO" id="GO:0008194">
    <property type="term" value="F:UDP-glycosyltransferase activity"/>
    <property type="evidence" value="ECO:0000318"/>
    <property type="project" value="GO_Central"/>
</dbReference>